<reference evidence="2 3" key="1">
    <citation type="submission" date="2019-06" db="EMBL/GenBank/DDBJ databases">
        <title>Draft genome of Aliikangiella marina GYP-15.</title>
        <authorList>
            <person name="Wang G."/>
        </authorList>
    </citation>
    <scope>NUCLEOTIDE SEQUENCE [LARGE SCALE GENOMIC DNA]</scope>
    <source>
        <strain evidence="2 3">GYP-15</strain>
    </source>
</reference>
<keyword evidence="1" id="KW-0812">Transmembrane</keyword>
<gene>
    <name evidence="2" type="ORF">FLL45_11215</name>
</gene>
<evidence type="ECO:0000313" key="3">
    <source>
        <dbReference type="Proteomes" id="UP000317839"/>
    </source>
</evidence>
<proteinExistence type="predicted"/>
<evidence type="ECO:0000256" key="1">
    <source>
        <dbReference type="SAM" id="Phobius"/>
    </source>
</evidence>
<name>A0A545TE49_9GAMM</name>
<feature type="transmembrane region" description="Helical" evidence="1">
    <location>
        <begin position="20"/>
        <end position="40"/>
    </location>
</feature>
<comment type="caution">
    <text evidence="2">The sequence shown here is derived from an EMBL/GenBank/DDBJ whole genome shotgun (WGS) entry which is preliminary data.</text>
</comment>
<accession>A0A545TE49</accession>
<organism evidence="2 3">
    <name type="scientific">Aliikangiella marina</name>
    <dbReference type="NCBI Taxonomy" id="1712262"/>
    <lineage>
        <taxon>Bacteria</taxon>
        <taxon>Pseudomonadati</taxon>
        <taxon>Pseudomonadota</taxon>
        <taxon>Gammaproteobacteria</taxon>
        <taxon>Oceanospirillales</taxon>
        <taxon>Pleioneaceae</taxon>
        <taxon>Aliikangiella</taxon>
    </lineage>
</organism>
<feature type="transmembrane region" description="Helical" evidence="1">
    <location>
        <begin position="52"/>
        <end position="69"/>
    </location>
</feature>
<dbReference type="EMBL" id="VIKR01000002">
    <property type="protein sequence ID" value="TQV75480.1"/>
    <property type="molecule type" value="Genomic_DNA"/>
</dbReference>
<dbReference type="Proteomes" id="UP000317839">
    <property type="component" value="Unassembled WGS sequence"/>
</dbReference>
<keyword evidence="3" id="KW-1185">Reference proteome</keyword>
<protein>
    <submittedName>
        <fullName evidence="2">Uncharacterized protein</fullName>
    </submittedName>
</protein>
<keyword evidence="1" id="KW-0472">Membrane</keyword>
<dbReference type="RefSeq" id="WP_142942094.1">
    <property type="nucleotide sequence ID" value="NZ_VIKR01000002.1"/>
</dbReference>
<dbReference type="AlphaFoldDB" id="A0A545TE49"/>
<keyword evidence="1" id="KW-1133">Transmembrane helix</keyword>
<evidence type="ECO:0000313" key="2">
    <source>
        <dbReference type="EMBL" id="TQV75480.1"/>
    </source>
</evidence>
<sequence>MDWIKGSLSEIAKAKEFNAILMSSLLVIAIMIWIVAELLIAEWVGESRHNQLIIMFAIILVLGFCAYLVSNWQKLHRHTFKSKHLFVALPSLSNEPFHVDLLNGIN</sequence>